<comment type="catalytic activity">
    <reaction evidence="1">
        <text>Random endo-hydrolysis of N-acetyl-beta-D-glucosaminide (1-&gt;4)-beta-linkages in chitin and chitodextrins.</text>
        <dbReference type="EC" id="3.2.1.14"/>
    </reaction>
</comment>
<dbReference type="AlphaFoldDB" id="A0A3D8SG84"/>
<keyword evidence="6" id="KW-0119">Carbohydrate metabolism</keyword>
<proteinExistence type="inferred from homology"/>
<dbReference type="Gene3D" id="3.10.50.10">
    <property type="match status" value="1"/>
</dbReference>
<dbReference type="SMART" id="SM00636">
    <property type="entry name" value="Glyco_18"/>
    <property type="match status" value="1"/>
</dbReference>
<dbReference type="GO" id="GO:0006032">
    <property type="term" value="P:chitin catabolic process"/>
    <property type="evidence" value="ECO:0007669"/>
    <property type="project" value="UniProtKB-KW"/>
</dbReference>
<evidence type="ECO:0000256" key="10">
    <source>
        <dbReference type="SAM" id="SignalP"/>
    </source>
</evidence>
<keyword evidence="13" id="KW-1185">Reference proteome</keyword>
<dbReference type="Pfam" id="PF00704">
    <property type="entry name" value="Glyco_hydro_18"/>
    <property type="match status" value="1"/>
</dbReference>
<keyword evidence="8" id="KW-0624">Polysaccharide degradation</keyword>
<feature type="signal peptide" evidence="10">
    <location>
        <begin position="1"/>
        <end position="21"/>
    </location>
</feature>
<dbReference type="InterPro" id="IPR011583">
    <property type="entry name" value="Chitinase_II/V-like_cat"/>
</dbReference>
<dbReference type="EC" id="3.2.1.14" evidence="3"/>
<dbReference type="InterPro" id="IPR029070">
    <property type="entry name" value="Chitinase_insertion_sf"/>
</dbReference>
<evidence type="ECO:0000256" key="5">
    <source>
        <dbReference type="ARBA" id="ARBA00023024"/>
    </source>
</evidence>
<evidence type="ECO:0000256" key="1">
    <source>
        <dbReference type="ARBA" id="ARBA00000822"/>
    </source>
</evidence>
<evidence type="ECO:0000313" key="13">
    <source>
        <dbReference type="Proteomes" id="UP000256328"/>
    </source>
</evidence>
<dbReference type="CDD" id="cd06922">
    <property type="entry name" value="ChtBD1_GH18_1"/>
    <property type="match status" value="1"/>
</dbReference>
<evidence type="ECO:0000313" key="12">
    <source>
        <dbReference type="EMBL" id="RDW85340.1"/>
    </source>
</evidence>
<dbReference type="InterPro" id="IPR001223">
    <property type="entry name" value="Glyco_hydro18_cat"/>
</dbReference>
<dbReference type="InterPro" id="IPR017853">
    <property type="entry name" value="GH"/>
</dbReference>
<organism evidence="12 13">
    <name type="scientific">Coleophoma crateriformis</name>
    <dbReference type="NCBI Taxonomy" id="565419"/>
    <lineage>
        <taxon>Eukaryota</taxon>
        <taxon>Fungi</taxon>
        <taxon>Dikarya</taxon>
        <taxon>Ascomycota</taxon>
        <taxon>Pezizomycotina</taxon>
        <taxon>Leotiomycetes</taxon>
        <taxon>Helotiales</taxon>
        <taxon>Dermateaceae</taxon>
        <taxon>Coleophoma</taxon>
    </lineage>
</organism>
<evidence type="ECO:0000256" key="2">
    <source>
        <dbReference type="ARBA" id="ARBA00008682"/>
    </source>
</evidence>
<evidence type="ECO:0000256" key="7">
    <source>
        <dbReference type="ARBA" id="ARBA00023295"/>
    </source>
</evidence>
<dbReference type="SUPFAM" id="SSF51445">
    <property type="entry name" value="(Trans)glycosidases"/>
    <property type="match status" value="1"/>
</dbReference>
<evidence type="ECO:0000256" key="6">
    <source>
        <dbReference type="ARBA" id="ARBA00023277"/>
    </source>
</evidence>
<feature type="domain" description="GH18" evidence="11">
    <location>
        <begin position="95"/>
        <end position="444"/>
    </location>
</feature>
<dbReference type="SUPFAM" id="SSF54556">
    <property type="entry name" value="Chitinase insertion domain"/>
    <property type="match status" value="1"/>
</dbReference>
<comment type="caution">
    <text evidence="12">The sequence shown here is derived from an EMBL/GenBank/DDBJ whole genome shotgun (WGS) entry which is preliminary data.</text>
</comment>
<dbReference type="PANTHER" id="PTHR11177">
    <property type="entry name" value="CHITINASE"/>
    <property type="match status" value="1"/>
</dbReference>
<dbReference type="GO" id="GO:0000272">
    <property type="term" value="P:polysaccharide catabolic process"/>
    <property type="evidence" value="ECO:0007669"/>
    <property type="project" value="UniProtKB-KW"/>
</dbReference>
<dbReference type="InterPro" id="IPR001579">
    <property type="entry name" value="Glyco_hydro_18_chit_AS"/>
</dbReference>
<dbReference type="GO" id="GO:0008843">
    <property type="term" value="F:endochitinase activity"/>
    <property type="evidence" value="ECO:0007669"/>
    <property type="project" value="UniProtKB-EC"/>
</dbReference>
<evidence type="ECO:0000259" key="11">
    <source>
        <dbReference type="PROSITE" id="PS51910"/>
    </source>
</evidence>
<keyword evidence="5" id="KW-0146">Chitin degradation</keyword>
<dbReference type="Gene3D" id="3.20.20.80">
    <property type="entry name" value="Glycosidases"/>
    <property type="match status" value="1"/>
</dbReference>
<keyword evidence="4 9" id="KW-0378">Hydrolase</keyword>
<comment type="similarity">
    <text evidence="2">Belongs to the glycosyl hydrolase 18 family. Chitinase class V subfamily.</text>
</comment>
<dbReference type="GO" id="GO:0008061">
    <property type="term" value="F:chitin binding"/>
    <property type="evidence" value="ECO:0007669"/>
    <property type="project" value="InterPro"/>
</dbReference>
<evidence type="ECO:0000256" key="8">
    <source>
        <dbReference type="ARBA" id="ARBA00023326"/>
    </source>
</evidence>
<dbReference type="PANTHER" id="PTHR11177:SF402">
    <property type="entry name" value="CHITINASE"/>
    <property type="match status" value="1"/>
</dbReference>
<dbReference type="InterPro" id="IPR050314">
    <property type="entry name" value="Glycosyl_Hydrlase_18"/>
</dbReference>
<feature type="chain" id="PRO_5017688896" description="chitinase" evidence="10">
    <location>
        <begin position="22"/>
        <end position="1040"/>
    </location>
</feature>
<dbReference type="PROSITE" id="PS01095">
    <property type="entry name" value="GH18_1"/>
    <property type="match status" value="1"/>
</dbReference>
<sequence length="1040" mass="112640">MSLSFQLLFFAYLSVVLPVSAQYDCDANTPCAIGCCSTYGVCGFGPTFCGAGNCTSTCDAIAECGQYATDDTRTCPLNVCCSYYGSCSGGSSSSVRTIGYYESWSTERACDVWQPETINPNLWTHLNYGFALIDSSMKISAMNSYDHTLWPTFTNLKSSNAALKCFIAVGGWAAGGAVFSEMVSTAANRATFIASAISFMNTWAFDGIDIDWEYPAAGDREGVAADTANYVTFLKELRAAGGSSIGITVTLPASYWYLQGFDVKAMEQYVDWFNVMTYDIHGTWDGDNPNTAAVVNPHTNLTEITNGLDLLWRNDIDSAKVVLGLGFYGRSFTLKDPTCNKPGCGFSGGGIAGNCSAASGILSNAEIQRIITQYDLTPTLDTTAAVKYMSWNSDQWVSYDDTDTYKLKKDYANNLCLGGTMAWAVDFDDPATSLSALNSAAGSSTLSRFLNLDDDIAINPAFASEKLSAFQSVDAATRTIFWTDCQISPVCPTGYSALTTGHGKVFDYDLQTITADGCHGGPQGSERALCIQSNMQASGCRWVGRPKQCKGTCPSGYFTLTQNSHPERDSTGCPSGKYSSYCCSSMSATSTDTCPSTWLDSQLGGGLAIRSSETITDVSDDSLSIRANTGTSNCNAWAAGAAAPGVILVNVAGYWYNNNYRPYATMSKATTTKSSSLKQCPTHIELATQTVYEIQDKTCNGDSFPQACAHYSSVISRAAGYANPLACLPTDVVATSRKLPAAWDVQHKSGWFSGYTAKSVARSCERDEYPPYLFDKGTSGKGAGWIRFLPFSDNNGAGKLWRGVCAKKYYKSSKAVNGGGVNIVYQNGVQCIQTTTYTTPYSTYPAMSMHFANMDDAVDDDLPNNGCWPEPTVPDDYAFVLFWQDEWYADNHLKLQTITDPSTAQYGKDPGTYTKGIKKISKRKLRWTDDIDPNMIFVDQRNTTRRATKEELEEHFGVVMCETEYCDEELRVRGLPSRRPNELVVTESSVPPTATAHARAASAVSTRPTQAGSLVSLDAGAPVITASPVFERWISQDENA</sequence>
<accession>A0A3D8SG84</accession>
<name>A0A3D8SG84_9HELO</name>
<evidence type="ECO:0000256" key="3">
    <source>
        <dbReference type="ARBA" id="ARBA00012729"/>
    </source>
</evidence>
<evidence type="ECO:0000256" key="9">
    <source>
        <dbReference type="RuleBase" id="RU000489"/>
    </source>
</evidence>
<dbReference type="EMBL" id="PDLN01000005">
    <property type="protein sequence ID" value="RDW85340.1"/>
    <property type="molecule type" value="Genomic_DNA"/>
</dbReference>
<evidence type="ECO:0000256" key="4">
    <source>
        <dbReference type="ARBA" id="ARBA00022801"/>
    </source>
</evidence>
<dbReference type="PROSITE" id="PS51910">
    <property type="entry name" value="GH18_2"/>
    <property type="match status" value="1"/>
</dbReference>
<reference evidence="12 13" key="1">
    <citation type="journal article" date="2018" name="IMA Fungus">
        <title>IMA Genome-F 9: Draft genome sequence of Annulohypoxylon stygium, Aspergillus mulundensis, Berkeleyomyces basicola (syn. Thielaviopsis basicola), Ceratocystis smalleyi, two Cercospora beticola strains, Coleophoma cylindrospora, Fusarium fracticaudum, Phialophora cf. hyalina, and Morchella septimelata.</title>
        <authorList>
            <person name="Wingfield B.D."/>
            <person name="Bills G.F."/>
            <person name="Dong Y."/>
            <person name="Huang W."/>
            <person name="Nel W.J."/>
            <person name="Swalarsk-Parry B.S."/>
            <person name="Vaghefi N."/>
            <person name="Wilken P.M."/>
            <person name="An Z."/>
            <person name="de Beer Z.W."/>
            <person name="De Vos L."/>
            <person name="Chen L."/>
            <person name="Duong T.A."/>
            <person name="Gao Y."/>
            <person name="Hammerbacher A."/>
            <person name="Kikkert J.R."/>
            <person name="Li Y."/>
            <person name="Li H."/>
            <person name="Li K."/>
            <person name="Li Q."/>
            <person name="Liu X."/>
            <person name="Ma X."/>
            <person name="Naidoo K."/>
            <person name="Pethybridge S.J."/>
            <person name="Sun J."/>
            <person name="Steenkamp E.T."/>
            <person name="van der Nest M.A."/>
            <person name="van Wyk S."/>
            <person name="Wingfield M.J."/>
            <person name="Xiong C."/>
            <person name="Yue Q."/>
            <person name="Zhang X."/>
        </authorList>
    </citation>
    <scope>NUCLEOTIDE SEQUENCE [LARGE SCALE GENOMIC DNA]</scope>
    <source>
        <strain evidence="12 13">BP5796</strain>
    </source>
</reference>
<keyword evidence="7 9" id="KW-0326">Glycosidase</keyword>
<dbReference type="Proteomes" id="UP000256328">
    <property type="component" value="Unassembled WGS sequence"/>
</dbReference>
<dbReference type="OrthoDB" id="73875at2759"/>
<keyword evidence="10" id="KW-0732">Signal</keyword>
<protein>
    <recommendedName>
        <fullName evidence="3">chitinase</fullName>
        <ecNumber evidence="3">3.2.1.14</ecNumber>
    </recommendedName>
</protein>
<gene>
    <name evidence="12" type="ORF">BP5796_03665</name>
</gene>